<sequence length="395" mass="45195">MNITLWIVIPIWISSIVLIFRPFIILPNKKVLLAITLLVLPSAKIAYDFLAGNERNVTKLVIDCLFVQLPTILFSFWTNFDKIIGATENSVSELLALVKKDKKLYRKKYETLAGVVSRFFNDGKFNTRRLMEKFNIHISDYFVLIKSSENLDVLYEYRKKKLIKGKLSKFPLGKIIADIPGSLHPFGNMDIYFIPYATIQAEHGKDYKKFIDEALIPRIQPARDAFLDEIAKKSRLNQAQVDRLRRAAFTLMGFPLVNERIFLKTINNAVSEDLLLLAKTDPSVLERYTSDIENNIKSSDLFDALEWRTIVKIDDQLAEDLEAVSAAISKDLRKLGVSSMVSLLKVEPAKFMQIIYAHTTNRKRWSKKKTLAFAKKVLKSLATMVESLRAANVKI</sequence>
<dbReference type="STRING" id="869212.Turpa_3560"/>
<dbReference type="KEGG" id="tpx:Turpa_3560"/>
<keyword evidence="1" id="KW-0472">Membrane</keyword>
<feature type="transmembrane region" description="Helical" evidence="1">
    <location>
        <begin position="6"/>
        <end position="24"/>
    </location>
</feature>
<reference evidence="2 3" key="1">
    <citation type="submission" date="2012-06" db="EMBL/GenBank/DDBJ databases">
        <title>The complete chromosome of genome of Turneriella parva DSM 21527.</title>
        <authorList>
            <consortium name="US DOE Joint Genome Institute (JGI-PGF)"/>
            <person name="Lucas S."/>
            <person name="Han J."/>
            <person name="Lapidus A."/>
            <person name="Bruce D."/>
            <person name="Goodwin L."/>
            <person name="Pitluck S."/>
            <person name="Peters L."/>
            <person name="Kyrpides N."/>
            <person name="Mavromatis K."/>
            <person name="Ivanova N."/>
            <person name="Mikhailova N."/>
            <person name="Chertkov O."/>
            <person name="Detter J.C."/>
            <person name="Tapia R."/>
            <person name="Han C."/>
            <person name="Land M."/>
            <person name="Hauser L."/>
            <person name="Markowitz V."/>
            <person name="Cheng J.-F."/>
            <person name="Hugenholtz P."/>
            <person name="Woyke T."/>
            <person name="Wu D."/>
            <person name="Gronow S."/>
            <person name="Wellnitz S."/>
            <person name="Brambilla E."/>
            <person name="Klenk H.-P."/>
            <person name="Eisen J.A."/>
        </authorList>
    </citation>
    <scope>NUCLEOTIDE SEQUENCE [LARGE SCALE GENOMIC DNA]</scope>
    <source>
        <strain evidence="3">ATCC BAA-1111 / DSM 21527 / NCTC 11395 / H</strain>
    </source>
</reference>
<evidence type="ECO:0000313" key="2">
    <source>
        <dbReference type="EMBL" id="AFM14195.1"/>
    </source>
</evidence>
<accession>I4BA88</accession>
<evidence type="ECO:0000256" key="1">
    <source>
        <dbReference type="SAM" id="Phobius"/>
    </source>
</evidence>
<keyword evidence="1" id="KW-0812">Transmembrane</keyword>
<name>I4BA88_TURPD</name>
<gene>
    <name evidence="2" type="ordered locus">Turpa_3560</name>
</gene>
<keyword evidence="3" id="KW-1185">Reference proteome</keyword>
<dbReference type="Proteomes" id="UP000006048">
    <property type="component" value="Chromosome"/>
</dbReference>
<dbReference type="HOGENOM" id="CLU_698174_0_0_12"/>
<protein>
    <submittedName>
        <fullName evidence="2">Uncharacterized protein</fullName>
    </submittedName>
</protein>
<dbReference type="AlphaFoldDB" id="I4BA88"/>
<evidence type="ECO:0000313" key="3">
    <source>
        <dbReference type="Proteomes" id="UP000006048"/>
    </source>
</evidence>
<dbReference type="PATRIC" id="fig|869212.3.peg.3589"/>
<proteinExistence type="predicted"/>
<keyword evidence="1" id="KW-1133">Transmembrane helix</keyword>
<dbReference type="EMBL" id="CP002959">
    <property type="protein sequence ID" value="AFM14195.1"/>
    <property type="molecule type" value="Genomic_DNA"/>
</dbReference>
<organism evidence="2 3">
    <name type="scientific">Turneriella parva (strain ATCC BAA-1111 / DSM 21527 / NCTC 11395 / H)</name>
    <name type="common">Leptospira parva</name>
    <dbReference type="NCBI Taxonomy" id="869212"/>
    <lineage>
        <taxon>Bacteria</taxon>
        <taxon>Pseudomonadati</taxon>
        <taxon>Spirochaetota</taxon>
        <taxon>Spirochaetia</taxon>
        <taxon>Leptospirales</taxon>
        <taxon>Leptospiraceae</taxon>
        <taxon>Turneriella</taxon>
    </lineage>
</organism>